<dbReference type="EMBL" id="AFNW01000317">
    <property type="protein sequence ID" value="EKJ70033.1"/>
    <property type="molecule type" value="Genomic_DNA"/>
</dbReference>
<name>K3VCD1_FUSPC</name>
<proteinExistence type="predicted"/>
<dbReference type="AlphaFoldDB" id="K3VCD1"/>
<evidence type="ECO:0000256" key="1">
    <source>
        <dbReference type="SAM" id="MobiDB-lite"/>
    </source>
</evidence>
<accession>K3VCD1</accession>
<comment type="caution">
    <text evidence="2">The sequence shown here is derived from an EMBL/GenBank/DDBJ whole genome shotgun (WGS) entry which is preliminary data.</text>
</comment>
<evidence type="ECO:0000313" key="3">
    <source>
        <dbReference type="Proteomes" id="UP000007978"/>
    </source>
</evidence>
<dbReference type="RefSeq" id="XP_009261162.1">
    <property type="nucleotide sequence ID" value="XM_009262887.1"/>
</dbReference>
<organism evidence="2 3">
    <name type="scientific">Fusarium pseudograminearum (strain CS3096)</name>
    <name type="common">Wheat and barley crown-rot fungus</name>
    <dbReference type="NCBI Taxonomy" id="1028729"/>
    <lineage>
        <taxon>Eukaryota</taxon>
        <taxon>Fungi</taxon>
        <taxon>Dikarya</taxon>
        <taxon>Ascomycota</taxon>
        <taxon>Pezizomycotina</taxon>
        <taxon>Sordariomycetes</taxon>
        <taxon>Hypocreomycetidae</taxon>
        <taxon>Hypocreales</taxon>
        <taxon>Nectriaceae</taxon>
        <taxon>Fusarium</taxon>
    </lineage>
</organism>
<gene>
    <name evidence="2" type="ORF">FPSE_09770</name>
</gene>
<dbReference type="HOGENOM" id="CLU_801786_0_0_1"/>
<dbReference type="eggNOG" id="ENOG502RMW8">
    <property type="taxonomic scope" value="Eukaryota"/>
</dbReference>
<protein>
    <submittedName>
        <fullName evidence="2">Uncharacterized protein</fullName>
    </submittedName>
</protein>
<dbReference type="KEGG" id="fpu:FPSE_09770"/>
<keyword evidence="3" id="KW-1185">Reference proteome</keyword>
<feature type="region of interest" description="Disordered" evidence="1">
    <location>
        <begin position="124"/>
        <end position="201"/>
    </location>
</feature>
<dbReference type="OrthoDB" id="5072071at2759"/>
<sequence>MCVEIITIAQCARSSASDEYSSCGKLHLIGKEHVVCKEAHGDCICCFGTCGKIIPEVPTGIALSEISQAPCLACAGGQLKNYKVLESILLDGNGIHDENWDLNLKALQAVWHQKCACPRGIKASTPKDDATVNEPAKEHASGHVDTKSVVDSAAAEASFTEVATDKQGPGQSATTDAPGHVEADPAPAADPWTGAPVDTDPVITGKDDMATAVANDNDGDTSIKAGSDAGNVVQGSLDGEAVAEASRDAPKSTDGATPVSRRAVNFAFSAETADKLRDTTEKFAALKTSFLMGKPI</sequence>
<dbReference type="GeneID" id="20368387"/>
<feature type="compositionally biased region" description="Basic and acidic residues" evidence="1">
    <location>
        <begin position="125"/>
        <end position="148"/>
    </location>
</feature>
<evidence type="ECO:0000313" key="2">
    <source>
        <dbReference type="EMBL" id="EKJ70033.1"/>
    </source>
</evidence>
<dbReference type="Proteomes" id="UP000007978">
    <property type="component" value="Chromosome 1"/>
</dbReference>
<reference evidence="2 3" key="1">
    <citation type="journal article" date="2012" name="PLoS Pathog.">
        <title>Comparative pathogenomics reveals horizontally acquired novel virulence genes in fungi infecting cereal hosts.</title>
        <authorList>
            <person name="Gardiner D.M."/>
            <person name="McDonald M.C."/>
            <person name="Covarelli L."/>
            <person name="Solomon P.S."/>
            <person name="Rusu A.G."/>
            <person name="Marshall M."/>
            <person name="Kazan K."/>
            <person name="Chakraborty S."/>
            <person name="McDonald B.A."/>
            <person name="Manners J.M."/>
        </authorList>
    </citation>
    <scope>NUCLEOTIDE SEQUENCE [LARGE SCALE GENOMIC DNA]</scope>
    <source>
        <strain evidence="2 3">CS3096</strain>
    </source>
</reference>